<evidence type="ECO:0000313" key="7">
    <source>
        <dbReference type="EMBL" id="SDP52096.1"/>
    </source>
</evidence>
<dbReference type="InterPro" id="IPR027791">
    <property type="entry name" value="Galactosyl_T_C"/>
</dbReference>
<feature type="domain" description="Galactosyltransferase C-terminal" evidence="6">
    <location>
        <begin position="197"/>
        <end position="240"/>
    </location>
</feature>
<dbReference type="EMBL" id="FNIR01000015">
    <property type="protein sequence ID" value="SDP52096.1"/>
    <property type="molecule type" value="Genomic_DNA"/>
</dbReference>
<evidence type="ECO:0000313" key="8">
    <source>
        <dbReference type="Proteomes" id="UP000199088"/>
    </source>
</evidence>
<evidence type="ECO:0000256" key="3">
    <source>
        <dbReference type="ARBA" id="ARBA00022676"/>
    </source>
</evidence>
<keyword evidence="8" id="KW-1185">Reference proteome</keyword>
<proteinExistence type="inferred from homology"/>
<dbReference type="STRING" id="1052260.SAMN05660199_04110"/>
<reference evidence="8" key="1">
    <citation type="submission" date="2016-10" db="EMBL/GenBank/DDBJ databases">
        <authorList>
            <person name="Varghese N."/>
            <person name="Submissions S."/>
        </authorList>
    </citation>
    <scope>NUCLEOTIDE SEQUENCE [LARGE SCALE GENOMIC DNA]</scope>
    <source>
        <strain evidence="8">DSM 45843</strain>
    </source>
</reference>
<feature type="domain" description="Glycosyltransferase 2-like" evidence="5">
    <location>
        <begin position="42"/>
        <end position="159"/>
    </location>
</feature>
<protein>
    <submittedName>
        <fullName evidence="7">N-terminal domain of galactosyltransferase</fullName>
    </submittedName>
</protein>
<organism evidence="7 8">
    <name type="scientific">Klenkia soli</name>
    <dbReference type="NCBI Taxonomy" id="1052260"/>
    <lineage>
        <taxon>Bacteria</taxon>
        <taxon>Bacillati</taxon>
        <taxon>Actinomycetota</taxon>
        <taxon>Actinomycetes</taxon>
        <taxon>Geodermatophilales</taxon>
        <taxon>Geodermatophilaceae</taxon>
        <taxon>Klenkia</taxon>
    </lineage>
</organism>
<dbReference type="InterPro" id="IPR029044">
    <property type="entry name" value="Nucleotide-diphossugar_trans"/>
</dbReference>
<dbReference type="InterPro" id="IPR001173">
    <property type="entry name" value="Glyco_trans_2-like"/>
</dbReference>
<keyword evidence="4 7" id="KW-0808">Transferase</keyword>
<evidence type="ECO:0000256" key="4">
    <source>
        <dbReference type="ARBA" id="ARBA00022679"/>
    </source>
</evidence>
<evidence type="ECO:0000259" key="6">
    <source>
        <dbReference type="Pfam" id="PF02709"/>
    </source>
</evidence>
<evidence type="ECO:0000256" key="1">
    <source>
        <dbReference type="ARBA" id="ARBA00004776"/>
    </source>
</evidence>
<dbReference type="OrthoDB" id="4120491at2"/>
<dbReference type="SUPFAM" id="SSF53448">
    <property type="entry name" value="Nucleotide-diphospho-sugar transferases"/>
    <property type="match status" value="1"/>
</dbReference>
<dbReference type="Pfam" id="PF02709">
    <property type="entry name" value="Glyco_transf_7C"/>
    <property type="match status" value="1"/>
</dbReference>
<keyword evidence="3 7" id="KW-0328">Glycosyltransferase</keyword>
<name>A0A1H0TF03_9ACTN</name>
<dbReference type="Pfam" id="PF00535">
    <property type="entry name" value="Glycos_transf_2"/>
    <property type="match status" value="1"/>
</dbReference>
<dbReference type="GO" id="GO:0016757">
    <property type="term" value="F:glycosyltransferase activity"/>
    <property type="evidence" value="ECO:0007669"/>
    <property type="project" value="UniProtKB-KW"/>
</dbReference>
<dbReference type="Gene3D" id="3.90.550.10">
    <property type="entry name" value="Spore Coat Polysaccharide Biosynthesis Protein SpsA, Chain A"/>
    <property type="match status" value="1"/>
</dbReference>
<dbReference type="PANTHER" id="PTHR43179:SF12">
    <property type="entry name" value="GALACTOFURANOSYLTRANSFERASE GLFT2"/>
    <property type="match status" value="1"/>
</dbReference>
<dbReference type="Proteomes" id="UP000199088">
    <property type="component" value="Unassembled WGS sequence"/>
</dbReference>
<accession>A0A1H0TF03</accession>
<gene>
    <name evidence="7" type="ORF">SAMN05660199_04110</name>
</gene>
<dbReference type="RefSeq" id="WP_091249212.1">
    <property type="nucleotide sequence ID" value="NZ_FNIR01000015.1"/>
</dbReference>
<dbReference type="AlphaFoldDB" id="A0A1H0TF03"/>
<dbReference type="PANTHER" id="PTHR43179">
    <property type="entry name" value="RHAMNOSYLTRANSFERASE WBBL"/>
    <property type="match status" value="1"/>
</dbReference>
<comment type="similarity">
    <text evidence="2">Belongs to the glycosyltransferase 2 family.</text>
</comment>
<comment type="pathway">
    <text evidence="1">Cell wall biogenesis; cell wall polysaccharide biosynthesis.</text>
</comment>
<evidence type="ECO:0000259" key="5">
    <source>
        <dbReference type="Pfam" id="PF00535"/>
    </source>
</evidence>
<sequence length="444" mass="47398">MVPDGPLENPGTPLGEPGRRFVRGNDWSALADARPAVPPTVSVVVPYYRAQAQLDLVLAGLALQTHPATRLQVVVADDGSPEPPRVPAGVVVVRQEDRGFRAAAARNLGARAADGDVLLFVDGDTVPEPTYVEELSALPALLPDALVTGRRRHADLTGWTPDRLRDWFAGGPAPEELTEPAWLRDAGSLLEADDRSYRFVISAVMGTTRALFDEVGGFDETFGGYGGEDWELAHRLFTAGAVLAHRERAVAWHDGPDWGLRGDHPVAARREKNAETRALARLLPDPAARGVGGWWRYPDVVVRMAPGADDDATVLGVRSLLAAGVDLQVWGVDPDLLDGDPRVHVGEPAAAVLARCRTQVTLSGPVLWTRGGLAGLVERVRPGGVGRVTGSVGGVPVEVAATRALRRCARWGVDMSTVFGEAAVEVPAEPLGEHPDLGHWLPRL</sequence>
<evidence type="ECO:0000256" key="2">
    <source>
        <dbReference type="ARBA" id="ARBA00006739"/>
    </source>
</evidence>